<feature type="domain" description="Major facilitator superfamily (MFS) profile" evidence="8">
    <location>
        <begin position="12"/>
        <end position="455"/>
    </location>
</feature>
<sequence length="466" mass="48155">MSPTPASRRGIALALILGSQLMMTLDTSIITTALPHVQRQFGFSQSGLSWVQNAYVLAFGGLLLLGARAGDLLGRRRVFLAGITVFTAASLAAGLAQGGSWLITARVVQGLAAALAVPSTLALLVADHPQPGARARVIALYSAVIGAGGSVGIVIGGVFTDLLSWRWGMLVNVPIGIAIALLAPRFLVETERRAGTFDLGGALTSTVGMTALVYGFIQAAAAGWGAPTTVVALGLGTGLLTAFVLIEHRAPQPITPLRLFRSLERSGAYAGRILIVGATFSTFYFLSQYLQEVLHLSALQTGFAYVPITGMFFAMVYAIRPLQNRLGRPILLVASLVLALAGMAWLSRISTGSSYFPDVLLPLLVIGIGQGIAIILMTQGGVAGVEPQDAGAASGLVNVAHQLGGSLGIAILTIAYTRASSATDPTAGFHAAFTGADVFFLVALALAVVMAVAGRRANRLAALPVT</sequence>
<feature type="transmembrane region" description="Helical" evidence="7">
    <location>
        <begin position="428"/>
        <end position="453"/>
    </location>
</feature>
<dbReference type="EMBL" id="FMCR01000002">
    <property type="protein sequence ID" value="SCE94414.1"/>
    <property type="molecule type" value="Genomic_DNA"/>
</dbReference>
<dbReference type="InterPro" id="IPR020846">
    <property type="entry name" value="MFS_dom"/>
</dbReference>
<name>A0A1C4WE17_9ACTN</name>
<reference evidence="9 10" key="1">
    <citation type="submission" date="2016-06" db="EMBL/GenBank/DDBJ databases">
        <authorList>
            <person name="Kjaerup R.B."/>
            <person name="Dalgaard T.S."/>
            <person name="Juul-Madsen H.R."/>
        </authorList>
    </citation>
    <scope>NUCLEOTIDE SEQUENCE [LARGE SCALE GENOMIC DNA]</scope>
    <source>
        <strain evidence="9 10">DSM 44871</strain>
    </source>
</reference>
<evidence type="ECO:0000256" key="6">
    <source>
        <dbReference type="ARBA" id="ARBA00023136"/>
    </source>
</evidence>
<dbReference type="CDD" id="cd17321">
    <property type="entry name" value="MFS_MMR_MDR_like"/>
    <property type="match status" value="1"/>
</dbReference>
<dbReference type="Pfam" id="PF07690">
    <property type="entry name" value="MFS_1"/>
    <property type="match status" value="1"/>
</dbReference>
<keyword evidence="2" id="KW-0813">Transport</keyword>
<dbReference type="Proteomes" id="UP000198864">
    <property type="component" value="Unassembled WGS sequence"/>
</dbReference>
<feature type="transmembrane region" description="Helical" evidence="7">
    <location>
        <begin position="103"/>
        <end position="126"/>
    </location>
</feature>
<feature type="transmembrane region" description="Helical" evidence="7">
    <location>
        <begin position="165"/>
        <end position="187"/>
    </location>
</feature>
<dbReference type="PANTHER" id="PTHR42718">
    <property type="entry name" value="MAJOR FACILITATOR SUPERFAMILY MULTIDRUG TRANSPORTER MFSC"/>
    <property type="match status" value="1"/>
</dbReference>
<evidence type="ECO:0000256" key="2">
    <source>
        <dbReference type="ARBA" id="ARBA00022448"/>
    </source>
</evidence>
<feature type="transmembrane region" description="Helical" evidence="7">
    <location>
        <begin position="298"/>
        <end position="318"/>
    </location>
</feature>
<dbReference type="GO" id="GO:0005886">
    <property type="term" value="C:plasma membrane"/>
    <property type="evidence" value="ECO:0007669"/>
    <property type="project" value="UniProtKB-SubCell"/>
</dbReference>
<keyword evidence="3" id="KW-1003">Cell membrane</keyword>
<feature type="transmembrane region" description="Helical" evidence="7">
    <location>
        <begin position="138"/>
        <end position="159"/>
    </location>
</feature>
<dbReference type="PANTHER" id="PTHR42718:SF46">
    <property type="entry name" value="BLR6921 PROTEIN"/>
    <property type="match status" value="1"/>
</dbReference>
<dbReference type="AlphaFoldDB" id="A0A1C4WE17"/>
<dbReference type="Gene3D" id="1.20.1250.20">
    <property type="entry name" value="MFS general substrate transporter like domains"/>
    <property type="match status" value="1"/>
</dbReference>
<evidence type="ECO:0000256" key="5">
    <source>
        <dbReference type="ARBA" id="ARBA00022989"/>
    </source>
</evidence>
<feature type="transmembrane region" description="Helical" evidence="7">
    <location>
        <begin position="199"/>
        <end position="217"/>
    </location>
</feature>
<dbReference type="RefSeq" id="WP_091399359.1">
    <property type="nucleotide sequence ID" value="NZ_FMCR01000002.1"/>
</dbReference>
<protein>
    <submittedName>
        <fullName evidence="9">Drug resistance transporter, EmrB/QacA subfamily</fullName>
    </submittedName>
</protein>
<feature type="transmembrane region" description="Helical" evidence="7">
    <location>
        <begin position="359"/>
        <end position="378"/>
    </location>
</feature>
<evidence type="ECO:0000313" key="9">
    <source>
        <dbReference type="EMBL" id="SCE94414.1"/>
    </source>
</evidence>
<dbReference type="PROSITE" id="PS50850">
    <property type="entry name" value="MFS"/>
    <property type="match status" value="1"/>
</dbReference>
<evidence type="ECO:0000256" key="1">
    <source>
        <dbReference type="ARBA" id="ARBA00004651"/>
    </source>
</evidence>
<feature type="transmembrane region" description="Helical" evidence="7">
    <location>
        <begin position="78"/>
        <end position="97"/>
    </location>
</feature>
<dbReference type="InterPro" id="IPR036259">
    <property type="entry name" value="MFS_trans_sf"/>
</dbReference>
<feature type="transmembrane region" description="Helical" evidence="7">
    <location>
        <begin position="49"/>
        <end position="66"/>
    </location>
</feature>
<accession>A0A1C4WE17</accession>
<dbReference type="SUPFAM" id="SSF103473">
    <property type="entry name" value="MFS general substrate transporter"/>
    <property type="match status" value="1"/>
</dbReference>
<organism evidence="9 10">
    <name type="scientific">Micromonospora saelicesensis</name>
    <dbReference type="NCBI Taxonomy" id="285676"/>
    <lineage>
        <taxon>Bacteria</taxon>
        <taxon>Bacillati</taxon>
        <taxon>Actinomycetota</taxon>
        <taxon>Actinomycetes</taxon>
        <taxon>Micromonosporales</taxon>
        <taxon>Micromonosporaceae</taxon>
        <taxon>Micromonospora</taxon>
    </lineage>
</organism>
<feature type="transmembrane region" description="Helical" evidence="7">
    <location>
        <begin position="330"/>
        <end position="347"/>
    </location>
</feature>
<feature type="transmembrane region" description="Helical" evidence="7">
    <location>
        <begin position="267"/>
        <end position="286"/>
    </location>
</feature>
<keyword evidence="5 7" id="KW-1133">Transmembrane helix</keyword>
<dbReference type="Gene3D" id="1.20.1720.10">
    <property type="entry name" value="Multidrug resistance protein D"/>
    <property type="match status" value="1"/>
</dbReference>
<keyword evidence="4 7" id="KW-0812">Transmembrane</keyword>
<evidence type="ECO:0000256" key="3">
    <source>
        <dbReference type="ARBA" id="ARBA00022475"/>
    </source>
</evidence>
<dbReference type="GO" id="GO:0022857">
    <property type="term" value="F:transmembrane transporter activity"/>
    <property type="evidence" value="ECO:0007669"/>
    <property type="project" value="InterPro"/>
</dbReference>
<gene>
    <name evidence="9" type="ORF">GA0070561_2617</name>
</gene>
<evidence type="ECO:0000259" key="8">
    <source>
        <dbReference type="PROSITE" id="PS50850"/>
    </source>
</evidence>
<evidence type="ECO:0000256" key="4">
    <source>
        <dbReference type="ARBA" id="ARBA00022692"/>
    </source>
</evidence>
<dbReference type="STRING" id="285676.GA0070561_2617"/>
<proteinExistence type="predicted"/>
<dbReference type="InterPro" id="IPR011701">
    <property type="entry name" value="MFS"/>
</dbReference>
<evidence type="ECO:0000313" key="10">
    <source>
        <dbReference type="Proteomes" id="UP000198864"/>
    </source>
</evidence>
<evidence type="ECO:0000256" key="7">
    <source>
        <dbReference type="SAM" id="Phobius"/>
    </source>
</evidence>
<feature type="transmembrane region" description="Helical" evidence="7">
    <location>
        <begin position="390"/>
        <end position="416"/>
    </location>
</feature>
<feature type="transmembrane region" description="Helical" evidence="7">
    <location>
        <begin position="223"/>
        <end position="246"/>
    </location>
</feature>
<comment type="subcellular location">
    <subcellularLocation>
        <location evidence="1">Cell membrane</location>
        <topology evidence="1">Multi-pass membrane protein</topology>
    </subcellularLocation>
</comment>
<keyword evidence="6 7" id="KW-0472">Membrane</keyword>